<organism evidence="4 5">
    <name type="scientific">Paraphaeosphaeria sporulosa</name>
    <dbReference type="NCBI Taxonomy" id="1460663"/>
    <lineage>
        <taxon>Eukaryota</taxon>
        <taxon>Fungi</taxon>
        <taxon>Dikarya</taxon>
        <taxon>Ascomycota</taxon>
        <taxon>Pezizomycotina</taxon>
        <taxon>Dothideomycetes</taxon>
        <taxon>Pleosporomycetidae</taxon>
        <taxon>Pleosporales</taxon>
        <taxon>Massarineae</taxon>
        <taxon>Didymosphaeriaceae</taxon>
        <taxon>Paraphaeosphaeria</taxon>
    </lineage>
</organism>
<dbReference type="InterPro" id="IPR036770">
    <property type="entry name" value="Ankyrin_rpt-contain_sf"/>
</dbReference>
<feature type="repeat" description="ANK" evidence="3">
    <location>
        <begin position="69"/>
        <end position="101"/>
    </location>
</feature>
<dbReference type="SUPFAM" id="SSF48403">
    <property type="entry name" value="Ankyrin repeat"/>
    <property type="match status" value="1"/>
</dbReference>
<dbReference type="PANTHER" id="PTHR24173:SF74">
    <property type="entry name" value="ANKYRIN REPEAT DOMAIN-CONTAINING PROTEIN 16"/>
    <property type="match status" value="1"/>
</dbReference>
<dbReference type="AlphaFoldDB" id="A0A177C1D6"/>
<reference evidence="4 5" key="1">
    <citation type="submission" date="2016-05" db="EMBL/GenBank/DDBJ databases">
        <title>Comparative analysis of secretome profiles of manganese(II)-oxidizing ascomycete fungi.</title>
        <authorList>
            <consortium name="DOE Joint Genome Institute"/>
            <person name="Zeiner C.A."/>
            <person name="Purvine S.O."/>
            <person name="Zink E.M."/>
            <person name="Wu S."/>
            <person name="Pasa-Tolic L."/>
            <person name="Chaput D.L."/>
            <person name="Haridas S."/>
            <person name="Grigoriev I.V."/>
            <person name="Santelli C.M."/>
            <person name="Hansel C.M."/>
        </authorList>
    </citation>
    <scope>NUCLEOTIDE SEQUENCE [LARGE SCALE GENOMIC DNA]</scope>
    <source>
        <strain evidence="4 5">AP3s5-JAC2a</strain>
    </source>
</reference>
<gene>
    <name evidence="4" type="ORF">CC84DRAFT_1220957</name>
</gene>
<dbReference type="InParanoid" id="A0A177C1D6"/>
<dbReference type="InterPro" id="IPR002110">
    <property type="entry name" value="Ankyrin_rpt"/>
</dbReference>
<protein>
    <submittedName>
        <fullName evidence="4">Ankyrin</fullName>
    </submittedName>
</protein>
<dbReference type="RefSeq" id="XP_018031818.1">
    <property type="nucleotide sequence ID" value="XM_018183215.1"/>
</dbReference>
<dbReference type="Gene3D" id="1.25.40.20">
    <property type="entry name" value="Ankyrin repeat-containing domain"/>
    <property type="match status" value="1"/>
</dbReference>
<accession>A0A177C1D6</accession>
<dbReference type="Proteomes" id="UP000077069">
    <property type="component" value="Unassembled WGS sequence"/>
</dbReference>
<keyword evidence="2 3" id="KW-0040">ANK repeat</keyword>
<dbReference type="STRING" id="1460663.A0A177C1D6"/>
<name>A0A177C1D6_9PLEO</name>
<dbReference type="GeneID" id="28766701"/>
<evidence type="ECO:0000313" key="5">
    <source>
        <dbReference type="Proteomes" id="UP000077069"/>
    </source>
</evidence>
<evidence type="ECO:0000256" key="1">
    <source>
        <dbReference type="ARBA" id="ARBA00022737"/>
    </source>
</evidence>
<dbReference type="PANTHER" id="PTHR24173">
    <property type="entry name" value="ANKYRIN REPEAT CONTAINING"/>
    <property type="match status" value="1"/>
</dbReference>
<dbReference type="EMBL" id="KV441557">
    <property type="protein sequence ID" value="OAG01453.1"/>
    <property type="molecule type" value="Genomic_DNA"/>
</dbReference>
<dbReference type="OrthoDB" id="3432764at2759"/>
<dbReference type="PROSITE" id="PS50297">
    <property type="entry name" value="ANK_REP_REGION"/>
    <property type="match status" value="1"/>
</dbReference>
<evidence type="ECO:0000256" key="2">
    <source>
        <dbReference type="ARBA" id="ARBA00023043"/>
    </source>
</evidence>
<proteinExistence type="predicted"/>
<dbReference type="PROSITE" id="PS50088">
    <property type="entry name" value="ANK_REPEAT"/>
    <property type="match status" value="1"/>
</dbReference>
<keyword evidence="5" id="KW-1185">Reference proteome</keyword>
<evidence type="ECO:0000256" key="3">
    <source>
        <dbReference type="PROSITE-ProRule" id="PRU00023"/>
    </source>
</evidence>
<dbReference type="SMART" id="SM00248">
    <property type="entry name" value="ANK"/>
    <property type="match status" value="2"/>
</dbReference>
<dbReference type="Pfam" id="PF12796">
    <property type="entry name" value="Ank_2"/>
    <property type="match status" value="1"/>
</dbReference>
<evidence type="ECO:0000313" key="4">
    <source>
        <dbReference type="EMBL" id="OAG01453.1"/>
    </source>
</evidence>
<keyword evidence="1" id="KW-0677">Repeat</keyword>
<sequence length="133" mass="14487">MLAAARYNDATVSYLLEAGAQLDSTKLESTTELLYACDEKPYHVNRAAQEKSVQLLCKHGADVNVTTWDGKTPFLLAAANLNLGLMRLLVAHGTAMTAQDMEGTNALTLAGRKVGYNGESRKDVIKFFGQTEY</sequence>